<dbReference type="GO" id="GO:0015995">
    <property type="term" value="P:chlorophyll biosynthetic process"/>
    <property type="evidence" value="ECO:0007669"/>
    <property type="project" value="InterPro"/>
</dbReference>
<dbReference type="InterPro" id="IPR011008">
    <property type="entry name" value="Dimeric_a/b-barrel"/>
</dbReference>
<reference evidence="6 7" key="1">
    <citation type="submission" date="2016-08" db="EMBL/GenBank/DDBJ databases">
        <title>Identification and validation of antigenic proteins from Pajaroellobacter abortibovis using de-novo genome sequence assembly and reverse vaccinology.</title>
        <authorList>
            <person name="Welly B.T."/>
            <person name="Miller M.R."/>
            <person name="Stott J.L."/>
            <person name="Blanchard M.T."/>
            <person name="Islas-Trejo A.D."/>
            <person name="O'Rourke S.M."/>
            <person name="Young A.E."/>
            <person name="Medrano J.F."/>
            <person name="Van Eenennaam A.L."/>
        </authorList>
    </citation>
    <scope>NUCLEOTIDE SEQUENCE [LARGE SCALE GENOMIC DNA]</scope>
    <source>
        <strain evidence="6 7">BTF92-0548A/99-0131</strain>
    </source>
</reference>
<gene>
    <name evidence="6" type="ORF">BCY86_05230</name>
</gene>
<keyword evidence="7" id="KW-1185">Reference proteome</keyword>
<feature type="domain" description="Light-independent protochlorophyllide reductase subunit B-like C-terminal" evidence="5">
    <location>
        <begin position="17"/>
        <end position="61"/>
    </location>
</feature>
<dbReference type="PANTHER" id="PTHR36843:SF1">
    <property type="entry name" value="COPROHEME DECARBOXYLASE"/>
    <property type="match status" value="1"/>
</dbReference>
<keyword evidence="2" id="KW-0479">Metal-binding</keyword>
<feature type="region of interest" description="Disordered" evidence="4">
    <location>
        <begin position="60"/>
        <end position="89"/>
    </location>
</feature>
<dbReference type="PANTHER" id="PTHR36843">
    <property type="entry name" value="HEME-DEPENDENT PEROXIDASE YWFI-RELATED"/>
    <property type="match status" value="1"/>
</dbReference>
<name>A0A1L6MX98_9BACT</name>
<evidence type="ECO:0000313" key="6">
    <source>
        <dbReference type="EMBL" id="APS00147.1"/>
    </source>
</evidence>
<dbReference type="GO" id="GO:0020037">
    <property type="term" value="F:heme binding"/>
    <property type="evidence" value="ECO:0007669"/>
    <property type="project" value="InterPro"/>
</dbReference>
<protein>
    <recommendedName>
        <fullName evidence="5">Light-independent protochlorophyllide reductase subunit B-like C-terminal domain-containing protein</fullName>
    </recommendedName>
</protein>
<dbReference type="KEGG" id="pabo:BCY86_05230"/>
<evidence type="ECO:0000256" key="4">
    <source>
        <dbReference type="SAM" id="MobiDB-lite"/>
    </source>
</evidence>
<dbReference type="OrthoDB" id="9773646at2"/>
<dbReference type="GO" id="GO:0046872">
    <property type="term" value="F:metal ion binding"/>
    <property type="evidence" value="ECO:0007669"/>
    <property type="project" value="UniProtKB-KW"/>
</dbReference>
<dbReference type="GO" id="GO:0016491">
    <property type="term" value="F:oxidoreductase activity"/>
    <property type="evidence" value="ECO:0007669"/>
    <property type="project" value="InterPro"/>
</dbReference>
<dbReference type="Proteomes" id="UP000185544">
    <property type="component" value="Chromosome"/>
</dbReference>
<evidence type="ECO:0000256" key="2">
    <source>
        <dbReference type="ARBA" id="ARBA00022723"/>
    </source>
</evidence>
<dbReference type="SUPFAM" id="SSF54909">
    <property type="entry name" value="Dimeric alpha+beta barrel"/>
    <property type="match status" value="1"/>
</dbReference>
<accession>A0A1L6MX98</accession>
<dbReference type="Pfam" id="PF08369">
    <property type="entry name" value="PCP_red"/>
    <property type="match status" value="1"/>
</dbReference>
<evidence type="ECO:0000313" key="7">
    <source>
        <dbReference type="Proteomes" id="UP000185544"/>
    </source>
</evidence>
<keyword evidence="3" id="KW-0408">Iron</keyword>
<dbReference type="Gene3D" id="3.30.70.1030">
    <property type="entry name" value="Apc35880, domain 1"/>
    <property type="match status" value="2"/>
</dbReference>
<feature type="compositionally biased region" description="Polar residues" evidence="4">
    <location>
        <begin position="71"/>
        <end position="87"/>
    </location>
</feature>
<proteinExistence type="predicted"/>
<dbReference type="AlphaFoldDB" id="A0A1L6MX98"/>
<dbReference type="STRING" id="1882918.BCY86_05230"/>
<dbReference type="InterPro" id="IPR010644">
    <property type="entry name" value="ChdC/CLD"/>
</dbReference>
<sequence>MTHHDREDTLPPLTLAWTEDAIERLRQIPFMVRKGIAYQIENYSMKKGYQEITVATMEEVKQMRSQEERNPSGTKNTASSAETSSDPIQKEKKRQFVSFAFYQIDPSWRRLSVEEREAHKVDFAKVYEGYTPSASILCRTYSTVGIRSDCDIMFWRISYQLEAIQEMTAHLLNTPLGGWLLPRRYLLGTTKMSMYADKLNPHHEQARLTIIPGRARYLFVYPFIKTREWYRLTPHTRQGIMDEHIEIGSKYTRIKINTTYSFGIDDQEFVVAFESNHLHDFVDLVQELRETEASRYTAHDTPTYTCIAHPLQTALNLLG</sequence>
<dbReference type="Pfam" id="PF06778">
    <property type="entry name" value="Chlor_dismutase"/>
    <property type="match status" value="1"/>
</dbReference>
<keyword evidence="1" id="KW-0349">Heme</keyword>
<dbReference type="RefSeq" id="WP_075276812.1">
    <property type="nucleotide sequence ID" value="NZ_CP016908.1"/>
</dbReference>
<dbReference type="EMBL" id="CP016908">
    <property type="protein sequence ID" value="APS00147.1"/>
    <property type="molecule type" value="Genomic_DNA"/>
</dbReference>
<feature type="compositionally biased region" description="Basic and acidic residues" evidence="4">
    <location>
        <begin position="60"/>
        <end position="70"/>
    </location>
</feature>
<dbReference type="Gene3D" id="1.10.8.550">
    <property type="entry name" value="Proto-chlorophyllide reductase 57 kD subunit B"/>
    <property type="match status" value="1"/>
</dbReference>
<evidence type="ECO:0000256" key="1">
    <source>
        <dbReference type="ARBA" id="ARBA00022617"/>
    </source>
</evidence>
<organism evidence="6 7">
    <name type="scientific">Pajaroellobacter abortibovis</name>
    <dbReference type="NCBI Taxonomy" id="1882918"/>
    <lineage>
        <taxon>Bacteria</taxon>
        <taxon>Pseudomonadati</taxon>
        <taxon>Myxococcota</taxon>
        <taxon>Polyangia</taxon>
        <taxon>Polyangiales</taxon>
        <taxon>Polyangiaceae</taxon>
    </lineage>
</organism>
<evidence type="ECO:0000256" key="3">
    <source>
        <dbReference type="ARBA" id="ARBA00023004"/>
    </source>
</evidence>
<dbReference type="InterPro" id="IPR013580">
    <property type="entry name" value="LI-POR_suB-like_C"/>
</dbReference>
<evidence type="ECO:0000259" key="5">
    <source>
        <dbReference type="Pfam" id="PF08369"/>
    </source>
</evidence>
<dbReference type="GO" id="GO:0015979">
    <property type="term" value="P:photosynthesis"/>
    <property type="evidence" value="ECO:0007669"/>
    <property type="project" value="InterPro"/>
</dbReference>
<dbReference type="InterPro" id="IPR042298">
    <property type="entry name" value="P-CP_red_C"/>
</dbReference>